<sequence length="889" mass="98408">MMSMTLLKNAKAAATYHARDERVSYYSEPSQQQDGPFELSGKLAQRLDIEGPTDYEQLYELFDGQLPDGQRIARGPDGTHRSGIDLTYSAPKSFSIIDEVGGDKRLDGALSDSIAPAIRYMEEYTAAARITEDGEVSKEATGNLLIGRAMHHTSRANDPHTHEHVVVFGLTQRQDGKIVALSNDLLFQHRSTISAIQNAELALMTRQLGYEVERTHSDGRWEVRGVSQEVIKEFSQRRQVIEQVMEERGLSGPQDAERVTLLTRQAKSVVDYRELSQEWQERAQAHGLDLERMVLTAVERTGSVELSPVELRESARQGSEWAIEHLTERQTVIEGKDIIRHALEQEVGKTSFLYVREAISELEKTGELVLVGKSQYTTLEALQREYEVLARMENGKGVSEPILKEGEVLAVSRWSSLTPGQQDAVVHVMTSRDQILGIEGFAGVGKTTVMREIHDLAGERGITIRGLAVTASAANTLAEEAGIQSRTVASFLAEGHGRSAENEKTIYIADESSLIGMRQGLDLIQKVQDEGARLVLVGDRAQLSSIEAGQFHATLVDRGMSTVEMRDIVRQTNSDLRETVQLAAEGQVRVALERLEENGRVVELADRAERLGAVASEYIARGEEGRGRTLVLTGTRADRAELNQLIRTGLKEEGTIRGQKINAEVLVQKSFTKAQSRDAGQYQAGDMVKFQKTYPSLGVEAHEYGRVVQADVSAGMVELKMESGGRVVQWQPDRVAKVEVYSLEGREIQEGDQIRWTRNLSDLGRRNGESAQVLSVDPDSRTAIISIQGEEQTLDLRTGTHWDHSYATTVHSAQGKTAEHVIYHVTAESAVTSAEAFYVSVSRARESAMIFTDDREGLRDAVQQTKGHESAMEAVEPAAGKWRTTGHER</sequence>
<evidence type="ECO:0000313" key="4">
    <source>
        <dbReference type="EMBL" id="CUS34519.1"/>
    </source>
</evidence>
<proteinExistence type="predicted"/>
<organism evidence="4 5">
    <name type="scientific">Candidatus Nitrospira nitrificans</name>
    <dbReference type="NCBI Taxonomy" id="1742973"/>
    <lineage>
        <taxon>Bacteria</taxon>
        <taxon>Pseudomonadati</taxon>
        <taxon>Nitrospirota</taxon>
        <taxon>Nitrospiria</taxon>
        <taxon>Nitrospirales</taxon>
        <taxon>Nitrospiraceae</taxon>
        <taxon>Nitrospira</taxon>
    </lineage>
</organism>
<feature type="domain" description="(+)RNA virus helicase C-terminal" evidence="2">
    <location>
        <begin position="799"/>
        <end position="852"/>
    </location>
</feature>
<keyword evidence="5" id="KW-1185">Reference proteome</keyword>
<gene>
    <name evidence="4" type="ORF">COMA2_170050</name>
</gene>
<dbReference type="InterPro" id="IPR014059">
    <property type="entry name" value="TraI/TrwC_relax"/>
</dbReference>
<accession>A0A0S4L9Z2</accession>
<dbReference type="Pfam" id="PF08751">
    <property type="entry name" value="TrwC"/>
    <property type="match status" value="1"/>
</dbReference>
<dbReference type="InterPro" id="IPR027417">
    <property type="entry name" value="P-loop_NTPase"/>
</dbReference>
<protein>
    <submittedName>
        <fullName evidence="4">Putative TrwC protein</fullName>
    </submittedName>
</protein>
<feature type="region of interest" description="Disordered" evidence="1">
    <location>
        <begin position="865"/>
        <end position="889"/>
    </location>
</feature>
<dbReference type="Pfam" id="PF01443">
    <property type="entry name" value="Viral_helicase1"/>
    <property type="match status" value="1"/>
</dbReference>
<dbReference type="Proteomes" id="UP000198736">
    <property type="component" value="Unassembled WGS sequence"/>
</dbReference>
<dbReference type="InterPro" id="IPR014862">
    <property type="entry name" value="TrwC"/>
</dbReference>
<dbReference type="GO" id="GO:0005524">
    <property type="term" value="F:ATP binding"/>
    <property type="evidence" value="ECO:0007669"/>
    <property type="project" value="InterPro"/>
</dbReference>
<dbReference type="SUPFAM" id="SSF55464">
    <property type="entry name" value="Origin of replication-binding domain, RBD-like"/>
    <property type="match status" value="1"/>
</dbReference>
<dbReference type="CDD" id="cd17933">
    <property type="entry name" value="DEXSc_RecD-like"/>
    <property type="match status" value="1"/>
</dbReference>
<dbReference type="RefSeq" id="WP_090895805.1">
    <property type="nucleotide sequence ID" value="NZ_CZPZ01000009.1"/>
</dbReference>
<name>A0A0S4L9Z2_9BACT</name>
<evidence type="ECO:0000259" key="3">
    <source>
        <dbReference type="Pfam" id="PF08751"/>
    </source>
</evidence>
<evidence type="ECO:0000259" key="2">
    <source>
        <dbReference type="Pfam" id="PF01443"/>
    </source>
</evidence>
<dbReference type="NCBIfam" id="TIGR02686">
    <property type="entry name" value="relax_trwC"/>
    <property type="match status" value="1"/>
</dbReference>
<evidence type="ECO:0000313" key="5">
    <source>
        <dbReference type="Proteomes" id="UP000198736"/>
    </source>
</evidence>
<dbReference type="InterPro" id="IPR027351">
    <property type="entry name" value="(+)RNA_virus_helicase_core_dom"/>
</dbReference>
<dbReference type="Pfam" id="PF13604">
    <property type="entry name" value="AAA_30"/>
    <property type="match status" value="1"/>
</dbReference>
<dbReference type="STRING" id="1742973.COMA2_170050"/>
<dbReference type="CDD" id="cd18809">
    <property type="entry name" value="SF1_C_RecD"/>
    <property type="match status" value="1"/>
</dbReference>
<dbReference type="OrthoDB" id="1634048at2"/>
<reference evidence="5" key="1">
    <citation type="submission" date="2015-10" db="EMBL/GenBank/DDBJ databases">
        <authorList>
            <person name="Luecker S."/>
            <person name="Luecker S."/>
        </authorList>
    </citation>
    <scope>NUCLEOTIDE SEQUENCE [LARGE SCALE GENOMIC DNA]</scope>
</reference>
<dbReference type="EMBL" id="CZPZ01000009">
    <property type="protein sequence ID" value="CUS34519.1"/>
    <property type="molecule type" value="Genomic_DNA"/>
</dbReference>
<evidence type="ECO:0000256" key="1">
    <source>
        <dbReference type="SAM" id="MobiDB-lite"/>
    </source>
</evidence>
<dbReference type="AlphaFoldDB" id="A0A0S4L9Z2"/>
<dbReference type="Gene3D" id="3.40.50.300">
    <property type="entry name" value="P-loop containing nucleotide triphosphate hydrolases"/>
    <property type="match status" value="2"/>
</dbReference>
<dbReference type="NCBIfam" id="NF041492">
    <property type="entry name" value="MobF"/>
    <property type="match status" value="1"/>
</dbReference>
<dbReference type="SUPFAM" id="SSF52540">
    <property type="entry name" value="P-loop containing nucleoside triphosphate hydrolases"/>
    <property type="match status" value="2"/>
</dbReference>
<feature type="domain" description="TrwC relaxase" evidence="3">
    <location>
        <begin position="10"/>
        <end position="285"/>
    </location>
</feature>